<evidence type="ECO:0000313" key="2">
    <source>
        <dbReference type="EnsemblMetazoa" id="ASIC003988-PA"/>
    </source>
</evidence>
<dbReference type="EnsemblMetazoa" id="ASIC003988-RA">
    <property type="protein sequence ID" value="ASIC003988-PA"/>
    <property type="gene ID" value="ASIC003988"/>
</dbReference>
<evidence type="ECO:0000313" key="1">
    <source>
        <dbReference type="EMBL" id="KFB36824.1"/>
    </source>
</evidence>
<sequence length="60" mass="6344">MLDVGVTTRKCFGERTIAGFDQHRHWGRPGLGPCQTCGTKDVARAAGSVDSAIRGGGKTR</sequence>
<keyword evidence="3" id="KW-1185">Reference proteome</keyword>
<reference evidence="2" key="2">
    <citation type="submission" date="2020-05" db="UniProtKB">
        <authorList>
            <consortium name="EnsemblMetazoa"/>
        </authorList>
    </citation>
    <scope>IDENTIFICATION</scope>
</reference>
<dbReference type="AlphaFoldDB" id="A0A084VFT0"/>
<proteinExistence type="predicted"/>
<dbReference type="VEuPathDB" id="VectorBase:ASIC003988"/>
<organism evidence="1">
    <name type="scientific">Anopheles sinensis</name>
    <name type="common">Mosquito</name>
    <dbReference type="NCBI Taxonomy" id="74873"/>
    <lineage>
        <taxon>Eukaryota</taxon>
        <taxon>Metazoa</taxon>
        <taxon>Ecdysozoa</taxon>
        <taxon>Arthropoda</taxon>
        <taxon>Hexapoda</taxon>
        <taxon>Insecta</taxon>
        <taxon>Pterygota</taxon>
        <taxon>Neoptera</taxon>
        <taxon>Endopterygota</taxon>
        <taxon>Diptera</taxon>
        <taxon>Nematocera</taxon>
        <taxon>Culicoidea</taxon>
        <taxon>Culicidae</taxon>
        <taxon>Anophelinae</taxon>
        <taxon>Anopheles</taxon>
    </lineage>
</organism>
<reference evidence="1 3" key="1">
    <citation type="journal article" date="2014" name="BMC Genomics">
        <title>Genome sequence of Anopheles sinensis provides insight into genetics basis of mosquito competence for malaria parasites.</title>
        <authorList>
            <person name="Zhou D."/>
            <person name="Zhang D."/>
            <person name="Ding G."/>
            <person name="Shi L."/>
            <person name="Hou Q."/>
            <person name="Ye Y."/>
            <person name="Xu Y."/>
            <person name="Zhou H."/>
            <person name="Xiong C."/>
            <person name="Li S."/>
            <person name="Yu J."/>
            <person name="Hong S."/>
            <person name="Yu X."/>
            <person name="Zou P."/>
            <person name="Chen C."/>
            <person name="Chang X."/>
            <person name="Wang W."/>
            <person name="Lv Y."/>
            <person name="Sun Y."/>
            <person name="Ma L."/>
            <person name="Shen B."/>
            <person name="Zhu C."/>
        </authorList>
    </citation>
    <scope>NUCLEOTIDE SEQUENCE [LARGE SCALE GENOMIC DNA]</scope>
</reference>
<dbReference type="EMBL" id="ATLV01012459">
    <property type="status" value="NOT_ANNOTATED_CDS"/>
    <property type="molecule type" value="Genomic_DNA"/>
</dbReference>
<evidence type="ECO:0000313" key="3">
    <source>
        <dbReference type="Proteomes" id="UP000030765"/>
    </source>
</evidence>
<accession>A0A084VFT0</accession>
<gene>
    <name evidence="1" type="ORF">ZHAS_00003988</name>
</gene>
<name>A0A084VFT0_ANOSI</name>
<dbReference type="Proteomes" id="UP000030765">
    <property type="component" value="Unassembled WGS sequence"/>
</dbReference>
<protein>
    <submittedName>
        <fullName evidence="1 2">Uncharacterized protein</fullName>
    </submittedName>
</protein>
<dbReference type="EMBL" id="KE524793">
    <property type="protein sequence ID" value="KFB36824.1"/>
    <property type="molecule type" value="Genomic_DNA"/>
</dbReference>